<dbReference type="Gene3D" id="3.60.21.10">
    <property type="match status" value="1"/>
</dbReference>
<organism evidence="7 8">
    <name type="scientific">Lachnoclostridium phytofermentans</name>
    <dbReference type="NCBI Taxonomy" id="66219"/>
    <lineage>
        <taxon>Bacteria</taxon>
        <taxon>Bacillati</taxon>
        <taxon>Bacillota</taxon>
        <taxon>Clostridia</taxon>
        <taxon>Lachnospirales</taxon>
        <taxon>Lachnospiraceae</taxon>
    </lineage>
</organism>
<dbReference type="AlphaFoldDB" id="A0A3D2X2R0"/>
<dbReference type="GO" id="GO:0046872">
    <property type="term" value="F:metal ion binding"/>
    <property type="evidence" value="ECO:0007669"/>
    <property type="project" value="UniProtKB-KW"/>
</dbReference>
<dbReference type="PANTHER" id="PTHR34990:SF2">
    <property type="entry name" value="BLL8164 PROTEIN"/>
    <property type="match status" value="1"/>
</dbReference>
<feature type="domain" description="Calcineurin-like phosphoesterase" evidence="6">
    <location>
        <begin position="24"/>
        <end position="230"/>
    </location>
</feature>
<dbReference type="GO" id="GO:0016020">
    <property type="term" value="C:membrane"/>
    <property type="evidence" value="ECO:0007669"/>
    <property type="project" value="GOC"/>
</dbReference>
<dbReference type="InterPro" id="IPR043461">
    <property type="entry name" value="LpxH-like"/>
</dbReference>
<protein>
    <submittedName>
        <fullName evidence="7">Serine/threonine protein phosphatase</fullName>
    </submittedName>
</protein>
<evidence type="ECO:0000313" key="8">
    <source>
        <dbReference type="Proteomes" id="UP000262969"/>
    </source>
</evidence>
<accession>A0A3D2X2R0</accession>
<dbReference type="EMBL" id="DPVV01000111">
    <property type="protein sequence ID" value="HCL01392.1"/>
    <property type="molecule type" value="Genomic_DNA"/>
</dbReference>
<keyword evidence="3" id="KW-0479">Metal-binding</keyword>
<evidence type="ECO:0000256" key="3">
    <source>
        <dbReference type="ARBA" id="ARBA00022723"/>
    </source>
</evidence>
<dbReference type="GO" id="GO:0009245">
    <property type="term" value="P:lipid A biosynthetic process"/>
    <property type="evidence" value="ECO:0007669"/>
    <property type="project" value="TreeGrafter"/>
</dbReference>
<reference evidence="7 8" key="1">
    <citation type="journal article" date="2018" name="Nat. Biotechnol.">
        <title>A standardized bacterial taxonomy based on genome phylogeny substantially revises the tree of life.</title>
        <authorList>
            <person name="Parks D.H."/>
            <person name="Chuvochina M."/>
            <person name="Waite D.W."/>
            <person name="Rinke C."/>
            <person name="Skarshewski A."/>
            <person name="Chaumeil P.A."/>
            <person name="Hugenholtz P."/>
        </authorList>
    </citation>
    <scope>NUCLEOTIDE SEQUENCE [LARGE SCALE GENOMIC DNA]</scope>
    <source>
        <strain evidence="7">UBA11728</strain>
    </source>
</reference>
<dbReference type="PANTHER" id="PTHR34990">
    <property type="entry name" value="UDP-2,3-DIACYLGLUCOSAMINE HYDROLASE-RELATED"/>
    <property type="match status" value="1"/>
</dbReference>
<dbReference type="InterPro" id="IPR029052">
    <property type="entry name" value="Metallo-depent_PP-like"/>
</dbReference>
<evidence type="ECO:0000256" key="1">
    <source>
        <dbReference type="ARBA" id="ARBA00022475"/>
    </source>
</evidence>
<evidence type="ECO:0000256" key="4">
    <source>
        <dbReference type="ARBA" id="ARBA00023136"/>
    </source>
</evidence>
<evidence type="ECO:0000256" key="2">
    <source>
        <dbReference type="ARBA" id="ARBA00022519"/>
    </source>
</evidence>
<dbReference type="InterPro" id="IPR004843">
    <property type="entry name" value="Calcineurin-like_PHP"/>
</dbReference>
<dbReference type="Proteomes" id="UP000262969">
    <property type="component" value="Unassembled WGS sequence"/>
</dbReference>
<dbReference type="Pfam" id="PF00149">
    <property type="entry name" value="Metallophos"/>
    <property type="match status" value="1"/>
</dbReference>
<sequence length="296" mass="35634">MQTDKRLTKAYKHANVMNFDKNSKFIIFSDMHRGDDSISDEFAKNQSIMVAALRHYYKEGYTYIEAGDGDELWEHPRFQTIRAAHTDIFTELKKFYQKNRMFILYGNHNIFLRNRYYVAKRYYYFYDEYLGNRQKLFPNLKPMESLLLREKHSKQKILIVHGHQGDLLNDQIWFINMFFLRYFWRFMHLVGFKNPSSPAKNIYKRHRVEKNYDVWIKKHKVILVCGHTHRLKFPKPGEVSYFNSGCCINTKGITGIEIVNNKIMVVQWRMEADEEGIFRAVRRVIRGPKPISHFRH</sequence>
<keyword evidence="1" id="KW-1003">Cell membrane</keyword>
<keyword evidence="4" id="KW-0472">Membrane</keyword>
<evidence type="ECO:0000259" key="6">
    <source>
        <dbReference type="Pfam" id="PF00149"/>
    </source>
</evidence>
<proteinExistence type="predicted"/>
<keyword evidence="2" id="KW-0997">Cell inner membrane</keyword>
<dbReference type="GO" id="GO:0008758">
    <property type="term" value="F:UDP-2,3-diacylglucosamine hydrolase activity"/>
    <property type="evidence" value="ECO:0007669"/>
    <property type="project" value="TreeGrafter"/>
</dbReference>
<comment type="caution">
    <text evidence="7">The sequence shown here is derived from an EMBL/GenBank/DDBJ whole genome shotgun (WGS) entry which is preliminary data.</text>
</comment>
<name>A0A3D2X2R0_9FIRM</name>
<evidence type="ECO:0000256" key="5">
    <source>
        <dbReference type="ARBA" id="ARBA00023211"/>
    </source>
</evidence>
<keyword evidence="5" id="KW-0464">Manganese</keyword>
<dbReference type="SUPFAM" id="SSF56300">
    <property type="entry name" value="Metallo-dependent phosphatases"/>
    <property type="match status" value="1"/>
</dbReference>
<evidence type="ECO:0000313" key="7">
    <source>
        <dbReference type="EMBL" id="HCL01392.1"/>
    </source>
</evidence>
<gene>
    <name evidence="7" type="ORF">DHW61_03090</name>
</gene>